<evidence type="ECO:0000259" key="11">
    <source>
        <dbReference type="PROSITE" id="PS50975"/>
    </source>
</evidence>
<comment type="pathway">
    <text evidence="10">Sulfur metabolism; glutathione biosynthesis; glutathione from L-cysteine and L-glutamate: step 2/2.</text>
</comment>
<evidence type="ECO:0000256" key="7">
    <source>
        <dbReference type="ARBA" id="ARBA00022840"/>
    </source>
</evidence>
<comment type="cofactor">
    <cofactor evidence="1">
        <name>Mn(2+)</name>
        <dbReference type="ChEBI" id="CHEBI:29035"/>
    </cofactor>
</comment>
<evidence type="ECO:0000313" key="12">
    <source>
        <dbReference type="EMBL" id="GAA0963435.1"/>
    </source>
</evidence>
<dbReference type="Gene3D" id="3.30.470.20">
    <property type="entry name" value="ATP-grasp fold, B domain"/>
    <property type="match status" value="1"/>
</dbReference>
<evidence type="ECO:0000256" key="2">
    <source>
        <dbReference type="ARBA" id="ARBA00001946"/>
    </source>
</evidence>
<evidence type="ECO:0000256" key="3">
    <source>
        <dbReference type="ARBA" id="ARBA00022598"/>
    </source>
</evidence>
<dbReference type="InterPro" id="IPR011761">
    <property type="entry name" value="ATP-grasp"/>
</dbReference>
<accession>A0ABN1RTM5</accession>
<dbReference type="Proteomes" id="UP001500542">
    <property type="component" value="Unassembled WGS sequence"/>
</dbReference>
<dbReference type="SUPFAM" id="SSF56059">
    <property type="entry name" value="Glutathione synthetase ATP-binding domain-like"/>
    <property type="match status" value="1"/>
</dbReference>
<dbReference type="Gene3D" id="3.40.50.20">
    <property type="match status" value="1"/>
</dbReference>
<dbReference type="PANTHER" id="PTHR21621">
    <property type="entry name" value="RIBOSOMAL PROTEIN S6 MODIFICATION PROTEIN"/>
    <property type="match status" value="1"/>
</dbReference>
<keyword evidence="3 10" id="KW-0436">Ligase</keyword>
<dbReference type="RefSeq" id="WP_343984072.1">
    <property type="nucleotide sequence ID" value="NZ_BAAAHK010000027.1"/>
</dbReference>
<keyword evidence="5" id="KW-0479">Metal-binding</keyword>
<keyword evidence="9" id="KW-0464">Manganese</keyword>
<evidence type="ECO:0000256" key="4">
    <source>
        <dbReference type="ARBA" id="ARBA00022684"/>
    </source>
</evidence>
<evidence type="ECO:0000256" key="10">
    <source>
        <dbReference type="HAMAP-Rule" id="MF_00162"/>
    </source>
</evidence>
<dbReference type="InterPro" id="IPR013815">
    <property type="entry name" value="ATP_grasp_subdomain_1"/>
</dbReference>
<keyword evidence="13" id="KW-1185">Reference proteome</keyword>
<evidence type="ECO:0000256" key="6">
    <source>
        <dbReference type="ARBA" id="ARBA00022741"/>
    </source>
</evidence>
<keyword evidence="8" id="KW-0460">Magnesium</keyword>
<keyword evidence="4 10" id="KW-0317">Glutathione biosynthesis</keyword>
<dbReference type="HAMAP" id="MF_00162">
    <property type="entry name" value="GSH_S"/>
    <property type="match status" value="1"/>
</dbReference>
<dbReference type="EC" id="6.3.2.3" evidence="10"/>
<proteinExistence type="inferred from homology"/>
<dbReference type="Pfam" id="PF02951">
    <property type="entry name" value="GSH-S_N"/>
    <property type="match status" value="1"/>
</dbReference>
<dbReference type="InterPro" id="IPR004218">
    <property type="entry name" value="GSHS_ATP-bd"/>
</dbReference>
<evidence type="ECO:0000256" key="8">
    <source>
        <dbReference type="ARBA" id="ARBA00022842"/>
    </source>
</evidence>
<evidence type="ECO:0000313" key="13">
    <source>
        <dbReference type="Proteomes" id="UP001500542"/>
    </source>
</evidence>
<dbReference type="InterPro" id="IPR016185">
    <property type="entry name" value="PreATP-grasp_dom_sf"/>
</dbReference>
<evidence type="ECO:0000256" key="5">
    <source>
        <dbReference type="ARBA" id="ARBA00022723"/>
    </source>
</evidence>
<gene>
    <name evidence="10 12" type="primary">gshB</name>
    <name evidence="12" type="ORF">GCM10009554_82810</name>
</gene>
<comment type="cofactor">
    <cofactor evidence="2">
        <name>Mg(2+)</name>
        <dbReference type="ChEBI" id="CHEBI:18420"/>
    </cofactor>
</comment>
<evidence type="ECO:0000256" key="9">
    <source>
        <dbReference type="ARBA" id="ARBA00023211"/>
    </source>
</evidence>
<dbReference type="InterPro" id="IPR004215">
    <property type="entry name" value="GSHS_N"/>
</dbReference>
<dbReference type="PANTHER" id="PTHR21621:SF4">
    <property type="entry name" value="GLUTATHIONE SYNTHETASE"/>
    <property type="match status" value="1"/>
</dbReference>
<comment type="catalytic activity">
    <reaction evidence="10">
        <text>gamma-L-glutamyl-L-cysteine + glycine + ATP = glutathione + ADP + phosphate + H(+)</text>
        <dbReference type="Rhea" id="RHEA:13557"/>
        <dbReference type="ChEBI" id="CHEBI:15378"/>
        <dbReference type="ChEBI" id="CHEBI:30616"/>
        <dbReference type="ChEBI" id="CHEBI:43474"/>
        <dbReference type="ChEBI" id="CHEBI:57305"/>
        <dbReference type="ChEBI" id="CHEBI:57925"/>
        <dbReference type="ChEBI" id="CHEBI:58173"/>
        <dbReference type="ChEBI" id="CHEBI:456216"/>
        <dbReference type="EC" id="6.3.2.3"/>
    </reaction>
</comment>
<dbReference type="SUPFAM" id="SSF52440">
    <property type="entry name" value="PreATP-grasp domain"/>
    <property type="match status" value="1"/>
</dbReference>
<organism evidence="12 13">
    <name type="scientific">Kribbella koreensis</name>
    <dbReference type="NCBI Taxonomy" id="57909"/>
    <lineage>
        <taxon>Bacteria</taxon>
        <taxon>Bacillati</taxon>
        <taxon>Actinomycetota</taxon>
        <taxon>Actinomycetes</taxon>
        <taxon>Propionibacteriales</taxon>
        <taxon>Kribbellaceae</taxon>
        <taxon>Kribbella</taxon>
    </lineage>
</organism>
<keyword evidence="7 10" id="KW-0067">ATP-binding</keyword>
<comment type="similarity">
    <text evidence="10">Belongs to the prokaryotic GSH synthase family.</text>
</comment>
<keyword evidence="6 10" id="KW-0547">Nucleotide-binding</keyword>
<dbReference type="InterPro" id="IPR006284">
    <property type="entry name" value="Glut_synth_pro"/>
</dbReference>
<sequence>MNSVLFVTDPLDGLQADIDATIGMMSATQDLGLDVWSCQPAGLIVANGKLHARAHRIRLRPRHPAGRDHRWIVDRRWYDELATTVVEVATFDLVQLRIDPPVDERYLHTTYLLDLAGTPVVNRPDGVRAMHEKLIALRFPDLCPPTFVGADVAGLREFVAGAGTAVVKPVDGFAGLDVWLVSNDHAALSLLESATHGGRRQVIAQQYLPAVEHGNKRLFLLDGEIVGAVLRRPCADDFRIGPPVAPADIDDADRAIVDALRPQLLQHGIAIAGLDVIGGRLIEVNVTCPGGMHKTDALLGTQLSHTIVSHLADSARHFEGVLT</sequence>
<dbReference type="EMBL" id="BAAAHK010000027">
    <property type="protein sequence ID" value="GAA0963435.1"/>
    <property type="molecule type" value="Genomic_DNA"/>
</dbReference>
<reference evidence="12 13" key="1">
    <citation type="journal article" date="2019" name="Int. J. Syst. Evol. Microbiol.">
        <title>The Global Catalogue of Microorganisms (GCM) 10K type strain sequencing project: providing services to taxonomists for standard genome sequencing and annotation.</title>
        <authorList>
            <consortium name="The Broad Institute Genomics Platform"/>
            <consortium name="The Broad Institute Genome Sequencing Center for Infectious Disease"/>
            <person name="Wu L."/>
            <person name="Ma J."/>
        </authorList>
    </citation>
    <scope>NUCLEOTIDE SEQUENCE [LARGE SCALE GENOMIC DNA]</scope>
    <source>
        <strain evidence="12 13">JCM 10977</strain>
    </source>
</reference>
<name>A0ABN1RTM5_9ACTN</name>
<dbReference type="Pfam" id="PF02955">
    <property type="entry name" value="GSH-S_ATP"/>
    <property type="match status" value="1"/>
</dbReference>
<comment type="caution">
    <text evidence="12">The sequence shown here is derived from an EMBL/GenBank/DDBJ whole genome shotgun (WGS) entry which is preliminary data.</text>
</comment>
<feature type="domain" description="ATP-grasp" evidence="11">
    <location>
        <begin position="133"/>
        <end position="312"/>
    </location>
</feature>
<evidence type="ECO:0000256" key="1">
    <source>
        <dbReference type="ARBA" id="ARBA00001936"/>
    </source>
</evidence>
<dbReference type="Gene3D" id="3.30.1490.20">
    <property type="entry name" value="ATP-grasp fold, A domain"/>
    <property type="match status" value="1"/>
</dbReference>
<protein>
    <recommendedName>
        <fullName evidence="10">Glutathione synthetase</fullName>
        <ecNumber evidence="10">6.3.2.3</ecNumber>
    </recommendedName>
    <alternativeName>
        <fullName evidence="10">GSH synthetase</fullName>
        <shortName evidence="10">GSH-S</shortName>
        <shortName evidence="10">GSHase</shortName>
    </alternativeName>
    <alternativeName>
        <fullName evidence="10">Glutathione synthase</fullName>
    </alternativeName>
</protein>
<dbReference type="PROSITE" id="PS50975">
    <property type="entry name" value="ATP_GRASP"/>
    <property type="match status" value="1"/>
</dbReference>